<dbReference type="SMART" id="SM00465">
    <property type="entry name" value="GIYc"/>
    <property type="match status" value="1"/>
</dbReference>
<dbReference type="SUPFAM" id="SSF82771">
    <property type="entry name" value="GIY-YIG endonuclease"/>
    <property type="match status" value="1"/>
</dbReference>
<evidence type="ECO:0000313" key="3">
    <source>
        <dbReference type="Proteomes" id="UP000715781"/>
    </source>
</evidence>
<dbReference type="Pfam" id="PF01541">
    <property type="entry name" value="GIY-YIG"/>
    <property type="match status" value="1"/>
</dbReference>
<comment type="caution">
    <text evidence="2">The sequence shown here is derived from an EMBL/GenBank/DDBJ whole genome shotgun (WGS) entry which is preliminary data.</text>
</comment>
<dbReference type="Proteomes" id="UP000715781">
    <property type="component" value="Unassembled WGS sequence"/>
</dbReference>
<reference evidence="2" key="2">
    <citation type="journal article" date="2022" name="Microbiol. Resour. Announc.">
        <title>Metagenome Sequencing to Explore Phylogenomics of Terrestrial Cyanobacteria.</title>
        <authorList>
            <person name="Ward R.D."/>
            <person name="Stajich J.E."/>
            <person name="Johansen J.R."/>
            <person name="Huntemann M."/>
            <person name="Clum A."/>
            <person name="Foster B."/>
            <person name="Foster B."/>
            <person name="Roux S."/>
            <person name="Palaniappan K."/>
            <person name="Varghese N."/>
            <person name="Mukherjee S."/>
            <person name="Reddy T.B.K."/>
            <person name="Daum C."/>
            <person name="Copeland A."/>
            <person name="Chen I.A."/>
            <person name="Ivanova N.N."/>
            <person name="Kyrpides N.C."/>
            <person name="Shapiro N."/>
            <person name="Eloe-Fadrosh E.A."/>
            <person name="Pietrasiak N."/>
        </authorList>
    </citation>
    <scope>NUCLEOTIDE SEQUENCE</scope>
    <source>
        <strain evidence="2">JT2-VF2</strain>
    </source>
</reference>
<gene>
    <name evidence="2" type="ORF">KME32_32535</name>
</gene>
<accession>A0A951UJX1</accession>
<reference evidence="2" key="1">
    <citation type="submission" date="2021-05" db="EMBL/GenBank/DDBJ databases">
        <authorList>
            <person name="Pietrasiak N."/>
            <person name="Ward R."/>
            <person name="Stajich J.E."/>
            <person name="Kurbessoian T."/>
        </authorList>
    </citation>
    <scope>NUCLEOTIDE SEQUENCE</scope>
    <source>
        <strain evidence="2">JT2-VF2</strain>
    </source>
</reference>
<dbReference type="InterPro" id="IPR035901">
    <property type="entry name" value="GIY-YIG_endonuc_sf"/>
</dbReference>
<evidence type="ECO:0000259" key="1">
    <source>
        <dbReference type="PROSITE" id="PS50164"/>
    </source>
</evidence>
<protein>
    <submittedName>
        <fullName evidence="2">GIY-YIG nuclease family protein</fullName>
    </submittedName>
</protein>
<dbReference type="AlphaFoldDB" id="A0A951UJX1"/>
<name>A0A951UJX1_9NOST</name>
<dbReference type="PROSITE" id="PS50164">
    <property type="entry name" value="GIY_YIG"/>
    <property type="match status" value="1"/>
</dbReference>
<proteinExistence type="predicted"/>
<dbReference type="EMBL" id="JAHHHN010000045">
    <property type="protein sequence ID" value="MBW4565729.1"/>
    <property type="molecule type" value="Genomic_DNA"/>
</dbReference>
<evidence type="ECO:0000313" key="2">
    <source>
        <dbReference type="EMBL" id="MBW4565729.1"/>
    </source>
</evidence>
<dbReference type="CDD" id="cd00719">
    <property type="entry name" value="GIY-YIG_SF"/>
    <property type="match status" value="1"/>
</dbReference>
<organism evidence="2 3">
    <name type="scientific">Mojavia pulchra JT2-VF2</name>
    <dbReference type="NCBI Taxonomy" id="287848"/>
    <lineage>
        <taxon>Bacteria</taxon>
        <taxon>Bacillati</taxon>
        <taxon>Cyanobacteriota</taxon>
        <taxon>Cyanophyceae</taxon>
        <taxon>Nostocales</taxon>
        <taxon>Nostocaceae</taxon>
    </lineage>
</organism>
<dbReference type="Gene3D" id="3.40.1440.10">
    <property type="entry name" value="GIY-YIG endonuclease"/>
    <property type="match status" value="1"/>
</dbReference>
<feature type="domain" description="GIY-YIG" evidence="1">
    <location>
        <begin position="22"/>
        <end position="96"/>
    </location>
</feature>
<dbReference type="InterPro" id="IPR000305">
    <property type="entry name" value="GIY-YIG_endonuc"/>
</dbReference>
<sequence>MTLINPFNLPSVYLSETKNLPNCTAIYFAIDSQNRILYVGQATNLASRWKNHHRQYQLEEIDKNYPVRIAWQAWNESDLGEAEKYLINNFQPLLNGRKVELPAVIPSEVILRDFLKVFSRRLIIIGIKYKNNTELTNVYLKYDWTDCSPKGTAARIKSFIRENKDKNTSLKFKWHKYGRMRGIIFRPGSREQKVNARQNRSYNNHWQVACNGVILHITPSNNYKEFKSSTDSKELAGIKLRTLTKVALSEMSSKYPYEYSGISCLESDPIPLLWVIGSSTR</sequence>